<keyword evidence="3" id="KW-1185">Reference proteome</keyword>
<keyword evidence="1" id="KW-0812">Transmembrane</keyword>
<organism evidence="2 3">
    <name type="scientific">Vibrio antiquarius (strain Ex25)</name>
    <dbReference type="NCBI Taxonomy" id="150340"/>
    <lineage>
        <taxon>Bacteria</taxon>
        <taxon>Pseudomonadati</taxon>
        <taxon>Pseudomonadota</taxon>
        <taxon>Gammaproteobacteria</taxon>
        <taxon>Vibrionales</taxon>
        <taxon>Vibrionaceae</taxon>
        <taxon>Vibrio</taxon>
        <taxon>Vibrio diabolicus subgroup</taxon>
    </lineage>
</organism>
<feature type="transmembrane region" description="Helical" evidence="1">
    <location>
        <begin position="17"/>
        <end position="34"/>
    </location>
</feature>
<gene>
    <name evidence="2" type="ORF">VEx25_1847</name>
</gene>
<evidence type="ECO:0000313" key="2">
    <source>
        <dbReference type="EMBL" id="EDN58292.1"/>
    </source>
</evidence>
<dbReference type="Proteomes" id="UP000242664">
    <property type="component" value="Unassembled WGS sequence"/>
</dbReference>
<dbReference type="EMBL" id="DS267810">
    <property type="protein sequence ID" value="EDN58292.1"/>
    <property type="molecule type" value="Genomic_DNA"/>
</dbReference>
<evidence type="ECO:0000313" key="3">
    <source>
        <dbReference type="Proteomes" id="UP000242664"/>
    </source>
</evidence>
<sequence length="35" mass="4177">MTHRQLMLCLLSKPSNQVRLIFSYVTSVFVLTFFR</sequence>
<keyword evidence="1" id="KW-1133">Transmembrane helix</keyword>
<accession>A0ABM9WXV2</accession>
<name>A0ABM9WXV2_VIBAE</name>
<keyword evidence="1" id="KW-0472">Membrane</keyword>
<reference evidence="3" key="1">
    <citation type="submission" date="2006-10" db="EMBL/GenBank/DDBJ databases">
        <authorList>
            <person name="Heidelberg J."/>
            <person name="Sebastian Y."/>
        </authorList>
    </citation>
    <scope>NUCLEOTIDE SEQUENCE [LARGE SCALE GENOMIC DNA]</scope>
    <source>
        <strain evidence="3">EX25</strain>
    </source>
</reference>
<proteinExistence type="predicted"/>
<evidence type="ECO:0000256" key="1">
    <source>
        <dbReference type="SAM" id="Phobius"/>
    </source>
</evidence>
<protein>
    <submittedName>
        <fullName evidence="2">Uncharacterized protein</fullName>
    </submittedName>
</protein>